<gene>
    <name evidence="1" type="ORF">HHL08_07620</name>
</gene>
<dbReference type="GO" id="GO:0004061">
    <property type="term" value="F:arylformamidase activity"/>
    <property type="evidence" value="ECO:0007669"/>
    <property type="project" value="InterPro"/>
</dbReference>
<dbReference type="AlphaFoldDB" id="A0A7X9WU70"/>
<dbReference type="PANTHER" id="PTHR31118">
    <property type="entry name" value="CYCLASE-LIKE PROTEIN 2"/>
    <property type="match status" value="1"/>
</dbReference>
<evidence type="ECO:0000313" key="2">
    <source>
        <dbReference type="Proteomes" id="UP000519023"/>
    </source>
</evidence>
<dbReference type="InterPro" id="IPR007325">
    <property type="entry name" value="KFase/CYL"/>
</dbReference>
<dbReference type="Gene3D" id="3.50.30.50">
    <property type="entry name" value="Putative cyclase"/>
    <property type="match status" value="1"/>
</dbReference>
<keyword evidence="2" id="KW-1185">Reference proteome</keyword>
<evidence type="ECO:0000313" key="1">
    <source>
        <dbReference type="EMBL" id="NML10021.1"/>
    </source>
</evidence>
<reference evidence="1 2" key="1">
    <citation type="submission" date="2020-04" db="EMBL/GenBank/DDBJ databases">
        <title>Sphingobium sp. AR-3-1 isolated from Arctic soil.</title>
        <authorList>
            <person name="Dahal R.H."/>
            <person name="Chaudhary D.K."/>
        </authorList>
    </citation>
    <scope>NUCLEOTIDE SEQUENCE [LARGE SCALE GENOMIC DNA]</scope>
    <source>
        <strain evidence="1 2">AR-3-1</strain>
    </source>
</reference>
<organism evidence="1 2">
    <name type="scientific">Sphingobium psychrophilum</name>
    <dbReference type="NCBI Taxonomy" id="2728834"/>
    <lineage>
        <taxon>Bacteria</taxon>
        <taxon>Pseudomonadati</taxon>
        <taxon>Pseudomonadota</taxon>
        <taxon>Alphaproteobacteria</taxon>
        <taxon>Sphingomonadales</taxon>
        <taxon>Sphingomonadaceae</taxon>
        <taxon>Sphingobium</taxon>
    </lineage>
</organism>
<dbReference type="InterPro" id="IPR037175">
    <property type="entry name" value="KFase_sf"/>
</dbReference>
<dbReference type="Proteomes" id="UP000519023">
    <property type="component" value="Unassembled WGS sequence"/>
</dbReference>
<comment type="caution">
    <text evidence="1">The sequence shown here is derived from an EMBL/GenBank/DDBJ whole genome shotgun (WGS) entry which is preliminary data.</text>
</comment>
<accession>A0A7X9WU70</accession>
<dbReference type="PANTHER" id="PTHR31118:SF32">
    <property type="entry name" value="KYNURENINE FORMAMIDASE"/>
    <property type="match status" value="1"/>
</dbReference>
<dbReference type="Pfam" id="PF04199">
    <property type="entry name" value="Cyclase"/>
    <property type="match status" value="1"/>
</dbReference>
<sequence>MTRFIDLSHAIEHGMQTYKGVAVPHICDYWTRDQSRANYADGSAFQMGRIDMVSNTGTYLDAPFHRFEEGDDLSMLALERLASLPAIVVRRPFDAVGLATDAADLDGVDVAGRAVLVHTGWDRHWRTPAYFEEHPFLTQAAARLLVERGAKLVGIDSHNIDDTRPGTGRPVHAELLGAGVLICEHMTNMGALPEDGFTFTAVPPKVVGMGTFPVRAFAQVEARL</sequence>
<dbReference type="SUPFAM" id="SSF102198">
    <property type="entry name" value="Putative cyclase"/>
    <property type="match status" value="1"/>
</dbReference>
<dbReference type="EMBL" id="JABBFV010000004">
    <property type="protein sequence ID" value="NML10021.1"/>
    <property type="molecule type" value="Genomic_DNA"/>
</dbReference>
<proteinExistence type="predicted"/>
<protein>
    <submittedName>
        <fullName evidence="1">Cyclase family protein</fullName>
    </submittedName>
</protein>
<dbReference type="RefSeq" id="WP_169572039.1">
    <property type="nucleotide sequence ID" value="NZ_JABBFV010000004.1"/>
</dbReference>
<dbReference type="GO" id="GO:0019441">
    <property type="term" value="P:L-tryptophan catabolic process to kynurenine"/>
    <property type="evidence" value="ECO:0007669"/>
    <property type="project" value="InterPro"/>
</dbReference>
<name>A0A7X9WU70_9SPHN</name>